<comment type="caution">
    <text evidence="2">The sequence shown here is derived from an EMBL/GenBank/DDBJ whole genome shotgun (WGS) entry which is preliminary data.</text>
</comment>
<evidence type="ECO:0000313" key="2">
    <source>
        <dbReference type="EMBL" id="MPQ44212.1"/>
    </source>
</evidence>
<name>A0A6I1MPS1_9CLOT</name>
<organism evidence="2 3">
    <name type="scientific">Clostridium tarantellae</name>
    <dbReference type="NCBI Taxonomy" id="39493"/>
    <lineage>
        <taxon>Bacteria</taxon>
        <taxon>Bacillati</taxon>
        <taxon>Bacillota</taxon>
        <taxon>Clostridia</taxon>
        <taxon>Eubacteriales</taxon>
        <taxon>Clostridiaceae</taxon>
        <taxon>Clostridium</taxon>
    </lineage>
</organism>
<feature type="transmembrane region" description="Helical" evidence="1">
    <location>
        <begin position="47"/>
        <end position="71"/>
    </location>
</feature>
<evidence type="ECO:0000256" key="1">
    <source>
        <dbReference type="SAM" id="Phobius"/>
    </source>
</evidence>
<evidence type="ECO:0000313" key="3">
    <source>
        <dbReference type="Proteomes" id="UP000430345"/>
    </source>
</evidence>
<dbReference type="EMBL" id="WHJC01000169">
    <property type="protein sequence ID" value="MPQ44212.1"/>
    <property type="molecule type" value="Genomic_DNA"/>
</dbReference>
<protein>
    <submittedName>
        <fullName evidence="2">Uncharacterized protein</fullName>
    </submittedName>
</protein>
<dbReference type="AlphaFoldDB" id="A0A6I1MPS1"/>
<gene>
    <name evidence="2" type="ORF">GBZ86_10600</name>
</gene>
<dbReference type="RefSeq" id="WP_152890490.1">
    <property type="nucleotide sequence ID" value="NZ_WHJC01000169.1"/>
</dbReference>
<keyword evidence="3" id="KW-1185">Reference proteome</keyword>
<proteinExistence type="predicted"/>
<reference evidence="2 3" key="1">
    <citation type="submission" date="2019-10" db="EMBL/GenBank/DDBJ databases">
        <title>The Genome Sequence of Clostridium tarantellae Isolated from Fish Brain.</title>
        <authorList>
            <person name="Bano L."/>
            <person name="Kiel M."/>
            <person name="Sales G."/>
            <person name="Doxey A.C."/>
            <person name="Mansfield M.J."/>
            <person name="Schiavone M."/>
            <person name="Rossetto O."/>
            <person name="Pirazzini M."/>
            <person name="Dobrindt U."/>
            <person name="Montecucco C."/>
        </authorList>
    </citation>
    <scope>NUCLEOTIDE SEQUENCE [LARGE SCALE GENOMIC DNA]</scope>
    <source>
        <strain evidence="2 3">DSM 3997</strain>
    </source>
</reference>
<keyword evidence="1" id="KW-0812">Transmembrane</keyword>
<sequence>MKYFLSIQEPLIFIIVSLIFISIFKVINNKSNIFSQLIIFIDKKINFFVFIGILLIVLNVMLVIISSKFFFNKLLDITLFSFINSFIISLIDIHKHYK</sequence>
<feature type="transmembrane region" description="Helical" evidence="1">
    <location>
        <begin position="77"/>
        <end position="93"/>
    </location>
</feature>
<keyword evidence="1" id="KW-1133">Transmembrane helix</keyword>
<keyword evidence="1" id="KW-0472">Membrane</keyword>
<feature type="transmembrane region" description="Helical" evidence="1">
    <location>
        <begin position="6"/>
        <end position="27"/>
    </location>
</feature>
<dbReference type="Proteomes" id="UP000430345">
    <property type="component" value="Unassembled WGS sequence"/>
</dbReference>
<accession>A0A6I1MPS1</accession>